<protein>
    <submittedName>
        <fullName evidence="2">Uncharacterized protein</fullName>
    </submittedName>
</protein>
<evidence type="ECO:0000256" key="1">
    <source>
        <dbReference type="SAM" id="MobiDB-lite"/>
    </source>
</evidence>
<reference evidence="2" key="1">
    <citation type="journal article" date="2014" name="Int. J. Syst. Evol. Microbiol.">
        <title>Complete genome sequence of Corynebacterium casei LMG S-19264T (=DSM 44701T), isolated from a smear-ripened cheese.</title>
        <authorList>
            <consortium name="US DOE Joint Genome Institute (JGI-PGF)"/>
            <person name="Walter F."/>
            <person name="Albersmeier A."/>
            <person name="Kalinowski J."/>
            <person name="Ruckert C."/>
        </authorList>
    </citation>
    <scope>NUCLEOTIDE SEQUENCE</scope>
    <source>
        <strain evidence="2">KCTC 12343</strain>
    </source>
</reference>
<feature type="region of interest" description="Disordered" evidence="1">
    <location>
        <begin position="1"/>
        <end position="55"/>
    </location>
</feature>
<evidence type="ECO:0000313" key="3">
    <source>
        <dbReference type="Proteomes" id="UP000628442"/>
    </source>
</evidence>
<proteinExistence type="predicted"/>
<dbReference type="Gene3D" id="2.30.110.50">
    <property type="match status" value="1"/>
</dbReference>
<dbReference type="EMBL" id="BMWV01000024">
    <property type="protein sequence ID" value="GGY68608.1"/>
    <property type="molecule type" value="Genomic_DNA"/>
</dbReference>
<sequence length="173" mass="18517">MVLFADSSSTSGVPDDPSSAGMGIRFHGAHSREQSDTVQAPASMRSVGPSSSTTLSYDYKSKKAVAATSPSWLSNGTKLPPLESFDTPGQYAHADGGQAQRWADLQMQAREARSQLWRGRSTVGTLRAGTRLTVTGAPLQRLGEAAGYTILRVVSVGVNNLLPCPIFRDFWET</sequence>
<dbReference type="AlphaFoldDB" id="A0AA87Y573"/>
<feature type="compositionally biased region" description="Polar residues" evidence="1">
    <location>
        <begin position="1"/>
        <end position="12"/>
    </location>
</feature>
<dbReference type="Pfam" id="PF05954">
    <property type="entry name" value="Phage_GPD"/>
    <property type="match status" value="1"/>
</dbReference>
<reference evidence="2" key="2">
    <citation type="submission" date="2022-12" db="EMBL/GenBank/DDBJ databases">
        <authorList>
            <person name="Sun Q."/>
            <person name="Kim S."/>
        </authorList>
    </citation>
    <scope>NUCLEOTIDE SEQUENCE</scope>
    <source>
        <strain evidence="2">KCTC 12343</strain>
    </source>
</reference>
<dbReference type="Proteomes" id="UP000628442">
    <property type="component" value="Unassembled WGS sequence"/>
</dbReference>
<organism evidence="2 3">
    <name type="scientific">Pseudoduganella albidiflava</name>
    <dbReference type="NCBI Taxonomy" id="321983"/>
    <lineage>
        <taxon>Bacteria</taxon>
        <taxon>Pseudomonadati</taxon>
        <taxon>Pseudomonadota</taxon>
        <taxon>Betaproteobacteria</taxon>
        <taxon>Burkholderiales</taxon>
        <taxon>Oxalobacteraceae</taxon>
        <taxon>Telluria group</taxon>
        <taxon>Pseudoduganella</taxon>
    </lineage>
</organism>
<evidence type="ECO:0000313" key="2">
    <source>
        <dbReference type="EMBL" id="GGY68608.1"/>
    </source>
</evidence>
<dbReference type="Gene3D" id="4.10.220.110">
    <property type="match status" value="1"/>
</dbReference>
<dbReference type="SUPFAM" id="SSF69279">
    <property type="entry name" value="Phage tail proteins"/>
    <property type="match status" value="1"/>
</dbReference>
<name>A0AA87Y573_9BURK</name>
<accession>A0AA87Y573</accession>
<gene>
    <name evidence="2" type="ORF">GCM10007387_58390</name>
</gene>
<comment type="caution">
    <text evidence="2">The sequence shown here is derived from an EMBL/GenBank/DDBJ whole genome shotgun (WGS) entry which is preliminary data.</text>
</comment>